<comment type="catalytic activity">
    <reaction evidence="7">
        <text>XTP + H2O = XMP + diphosphate + H(+)</text>
        <dbReference type="Rhea" id="RHEA:28610"/>
        <dbReference type="ChEBI" id="CHEBI:15377"/>
        <dbReference type="ChEBI" id="CHEBI:15378"/>
        <dbReference type="ChEBI" id="CHEBI:33019"/>
        <dbReference type="ChEBI" id="CHEBI:57464"/>
        <dbReference type="ChEBI" id="CHEBI:61314"/>
        <dbReference type="EC" id="3.6.1.66"/>
    </reaction>
</comment>
<dbReference type="InterPro" id="IPR002637">
    <property type="entry name" value="RdgB/HAM1"/>
</dbReference>
<comment type="catalytic activity">
    <reaction evidence="7">
        <text>ITP + H2O = IMP + diphosphate + H(+)</text>
        <dbReference type="Rhea" id="RHEA:29399"/>
        <dbReference type="ChEBI" id="CHEBI:15377"/>
        <dbReference type="ChEBI" id="CHEBI:15378"/>
        <dbReference type="ChEBI" id="CHEBI:33019"/>
        <dbReference type="ChEBI" id="CHEBI:58053"/>
        <dbReference type="ChEBI" id="CHEBI:61402"/>
        <dbReference type="EC" id="3.6.1.66"/>
    </reaction>
</comment>
<dbReference type="RefSeq" id="WP_190431689.1">
    <property type="nucleotide sequence ID" value="NZ_JAMPKM010000001.1"/>
</dbReference>
<dbReference type="Pfam" id="PF01725">
    <property type="entry name" value="Ham1p_like"/>
    <property type="match status" value="1"/>
</dbReference>
<evidence type="ECO:0000256" key="5">
    <source>
        <dbReference type="ARBA" id="ARBA00022842"/>
    </source>
</evidence>
<dbReference type="EC" id="3.6.1.66" evidence="7"/>
<dbReference type="Proteomes" id="UP001464891">
    <property type="component" value="Unassembled WGS sequence"/>
</dbReference>
<dbReference type="SUPFAM" id="SSF52972">
    <property type="entry name" value="ITPase-like"/>
    <property type="match status" value="1"/>
</dbReference>
<dbReference type="PANTHER" id="PTHR11067:SF9">
    <property type="entry name" value="INOSINE TRIPHOSPHATE PYROPHOSPHATASE"/>
    <property type="match status" value="1"/>
</dbReference>
<comment type="catalytic activity">
    <reaction evidence="7">
        <text>dITP + H2O = dIMP + diphosphate + H(+)</text>
        <dbReference type="Rhea" id="RHEA:28342"/>
        <dbReference type="ChEBI" id="CHEBI:15377"/>
        <dbReference type="ChEBI" id="CHEBI:15378"/>
        <dbReference type="ChEBI" id="CHEBI:33019"/>
        <dbReference type="ChEBI" id="CHEBI:61194"/>
        <dbReference type="ChEBI" id="CHEBI:61382"/>
        <dbReference type="EC" id="3.6.1.66"/>
    </reaction>
</comment>
<protein>
    <recommendedName>
        <fullName evidence="7">dITP/XTP pyrophosphatase</fullName>
        <ecNumber evidence="7">3.6.1.66</ecNumber>
    </recommendedName>
    <alternativeName>
        <fullName evidence="7">Non-canonical purine NTP pyrophosphatase</fullName>
    </alternativeName>
    <alternativeName>
        <fullName evidence="7">Non-standard purine NTP pyrophosphatase</fullName>
    </alternativeName>
    <alternativeName>
        <fullName evidence="7">Nucleoside-triphosphate diphosphatase</fullName>
    </alternativeName>
    <alternativeName>
        <fullName evidence="7">Nucleoside-triphosphate pyrophosphatase</fullName>
        <shortName evidence="7">NTPase</shortName>
    </alternativeName>
</protein>
<feature type="binding site" evidence="7">
    <location>
        <position position="38"/>
    </location>
    <ligand>
        <name>Mg(2+)</name>
        <dbReference type="ChEBI" id="CHEBI:18420"/>
    </ligand>
</feature>
<keyword evidence="3 7" id="KW-0547">Nucleotide-binding</keyword>
<dbReference type="EMBL" id="JAMPKM010000001">
    <property type="protein sequence ID" value="MEP0816024.1"/>
    <property type="molecule type" value="Genomic_DNA"/>
</dbReference>
<feature type="binding site" evidence="7">
    <location>
        <begin position="146"/>
        <end position="149"/>
    </location>
    <ligand>
        <name>substrate</name>
    </ligand>
</feature>
<dbReference type="PANTHER" id="PTHR11067">
    <property type="entry name" value="INOSINE TRIPHOSPHATE PYROPHOSPHATASE/HAM1 PROTEIN"/>
    <property type="match status" value="1"/>
</dbReference>
<dbReference type="HAMAP" id="MF_01405">
    <property type="entry name" value="Non_canon_purine_NTPase"/>
    <property type="match status" value="1"/>
</dbReference>
<feature type="binding site" evidence="7">
    <location>
        <position position="67"/>
    </location>
    <ligand>
        <name>Mg(2+)</name>
        <dbReference type="ChEBI" id="CHEBI:18420"/>
    </ligand>
</feature>
<evidence type="ECO:0000256" key="4">
    <source>
        <dbReference type="ARBA" id="ARBA00022801"/>
    </source>
</evidence>
<comment type="function">
    <text evidence="7">Pyrophosphatase that catalyzes the hydrolysis of nucleoside triphosphates to their monophosphate derivatives, with a high preference for the non-canonical purine nucleotides XTP (xanthosine triphosphate), dITP (deoxyinosine triphosphate) and ITP. Seems to function as a house-cleaning enzyme that removes non-canonical purine nucleotides from the nucleotide pool, thus preventing their incorporation into DNA/RNA and avoiding chromosomal lesions.</text>
</comment>
<proteinExistence type="inferred from homology"/>
<reference evidence="9 10" key="1">
    <citation type="submission" date="2022-04" db="EMBL/GenBank/DDBJ databases">
        <title>Positive selection, recombination, and allopatry shape intraspecific diversity of widespread and dominant cyanobacteria.</title>
        <authorList>
            <person name="Wei J."/>
            <person name="Shu W."/>
            <person name="Hu C."/>
        </authorList>
    </citation>
    <scope>NUCLEOTIDE SEQUENCE [LARGE SCALE GENOMIC DNA]</scope>
    <source>
        <strain evidence="9 10">GB2-A4</strain>
    </source>
</reference>
<feature type="active site" description="Proton acceptor" evidence="7">
    <location>
        <position position="67"/>
    </location>
</feature>
<evidence type="ECO:0000313" key="10">
    <source>
        <dbReference type="Proteomes" id="UP001464891"/>
    </source>
</evidence>
<dbReference type="InterPro" id="IPR029001">
    <property type="entry name" value="ITPase-like_fam"/>
</dbReference>
<keyword evidence="2 7" id="KW-0479">Metal-binding</keyword>
<evidence type="ECO:0000256" key="6">
    <source>
        <dbReference type="ARBA" id="ARBA00023080"/>
    </source>
</evidence>
<dbReference type="Gene3D" id="3.90.950.10">
    <property type="match status" value="1"/>
</dbReference>
<evidence type="ECO:0000256" key="7">
    <source>
        <dbReference type="HAMAP-Rule" id="MF_01405"/>
    </source>
</evidence>
<feature type="binding site" evidence="7">
    <location>
        <begin position="8"/>
        <end position="13"/>
    </location>
    <ligand>
        <name>substrate</name>
    </ligand>
</feature>
<organism evidence="9 10">
    <name type="scientific">Trichocoleus desertorum GB2-A4</name>
    <dbReference type="NCBI Taxonomy" id="2933944"/>
    <lineage>
        <taxon>Bacteria</taxon>
        <taxon>Bacillati</taxon>
        <taxon>Cyanobacteriota</taxon>
        <taxon>Cyanophyceae</taxon>
        <taxon>Leptolyngbyales</taxon>
        <taxon>Trichocoleusaceae</taxon>
        <taxon>Trichocoleus</taxon>
    </lineage>
</organism>
<feature type="binding site" evidence="7">
    <location>
        <position position="68"/>
    </location>
    <ligand>
        <name>substrate</name>
    </ligand>
</feature>
<evidence type="ECO:0000256" key="3">
    <source>
        <dbReference type="ARBA" id="ARBA00022741"/>
    </source>
</evidence>
<name>A0ABV0J2M3_9CYAN</name>
<evidence type="ECO:0000256" key="8">
    <source>
        <dbReference type="RuleBase" id="RU003781"/>
    </source>
</evidence>
<sequence length="192" mass="20816">MRPLIVATGNPGKLREMQEYLAGSNWDLQLKPAELDVEETGDTFLANASLKAAQIAQATGEWAIADDSGLEVEALEGAPGVYSARYGQTDPERIERLLIELGSELNRQAQFVCVVVVARPDGSIALQSEGVCRGEILHAPRGTGGFGYDPVFYVPEKHLTFAEMTPEVKRSLSHRGQAIAALIPQLRSLKVD</sequence>
<evidence type="ECO:0000256" key="2">
    <source>
        <dbReference type="ARBA" id="ARBA00022723"/>
    </source>
</evidence>
<comment type="caution">
    <text evidence="9">The sequence shown here is derived from an EMBL/GenBank/DDBJ whole genome shotgun (WGS) entry which is preliminary data.</text>
</comment>
<feature type="binding site" evidence="7">
    <location>
        <begin position="174"/>
        <end position="175"/>
    </location>
    <ligand>
        <name>substrate</name>
    </ligand>
</feature>
<accession>A0ABV0J2M3</accession>
<comment type="similarity">
    <text evidence="1 7 8">Belongs to the HAM1 NTPase family.</text>
</comment>
<evidence type="ECO:0000313" key="9">
    <source>
        <dbReference type="EMBL" id="MEP0816024.1"/>
    </source>
</evidence>
<dbReference type="NCBIfam" id="TIGR00042">
    <property type="entry name" value="RdgB/HAM1 family non-canonical purine NTP pyrophosphatase"/>
    <property type="match status" value="1"/>
</dbReference>
<dbReference type="CDD" id="cd00515">
    <property type="entry name" value="HAM1"/>
    <property type="match status" value="1"/>
</dbReference>
<keyword evidence="4 7" id="KW-0378">Hydrolase</keyword>
<comment type="cofactor">
    <cofactor evidence="7">
        <name>Mg(2+)</name>
        <dbReference type="ChEBI" id="CHEBI:18420"/>
    </cofactor>
    <text evidence="7">Binds 1 Mg(2+) ion per subunit.</text>
</comment>
<keyword evidence="5 7" id="KW-0460">Magnesium</keyword>
<keyword evidence="6 7" id="KW-0546">Nucleotide metabolism</keyword>
<evidence type="ECO:0000256" key="1">
    <source>
        <dbReference type="ARBA" id="ARBA00008023"/>
    </source>
</evidence>
<feature type="binding site" evidence="7">
    <location>
        <position position="169"/>
    </location>
    <ligand>
        <name>substrate</name>
    </ligand>
</feature>
<keyword evidence="10" id="KW-1185">Reference proteome</keyword>
<comment type="subunit">
    <text evidence="7">Homodimer.</text>
</comment>
<dbReference type="InterPro" id="IPR020922">
    <property type="entry name" value="dITP/XTP_pyrophosphatase"/>
</dbReference>
<gene>
    <name evidence="9" type="primary">rdgB</name>
    <name evidence="9" type="ORF">NC998_02825</name>
</gene>